<dbReference type="InterPro" id="IPR016193">
    <property type="entry name" value="Cytidine_deaminase-like"/>
</dbReference>
<dbReference type="GO" id="GO:0005737">
    <property type="term" value="C:cytoplasm"/>
    <property type="evidence" value="ECO:0007669"/>
    <property type="project" value="UniProtKB-SubCell"/>
</dbReference>
<dbReference type="SUPFAM" id="SSF53927">
    <property type="entry name" value="Cytidine deaminase-like"/>
    <property type="match status" value="1"/>
</dbReference>
<dbReference type="EMBL" id="JAGSND010000003">
    <property type="protein sequence ID" value="MBR0597613.1"/>
    <property type="molecule type" value="Genomic_DNA"/>
</dbReference>
<keyword evidence="1 3" id="KW-0963">Cytoplasm</keyword>
<sequence>MKLQNSYENLLEKKNFDIIRKTAEDEKTISDEVIVENLLSVYINGLLRVKIPCTPGNLAELVLGYLFTEGIIETVEEVDLIDVCEFGSRAIVRLMQDDSTYQEAATQEQKDSHIRSLRSGCSEPWVFDPLQSGSGEPEKKLPSEIRPIEWKPEDIFMLASFITRESKLFLSTGGTHSCALGIKDEKGAWNPYFCEDIGRHNAVDKVIGCALRDNMDLSKGILFTSGRIPSDMALKAVKSRIPVIASHSAPTDKAILIAREYGLTLIGFTRNGRMNVYSKGE</sequence>
<keyword evidence="5" id="KW-1185">Reference proteome</keyword>
<dbReference type="HAMAP" id="MF_00187">
    <property type="entry name" value="FdhD"/>
    <property type="match status" value="1"/>
</dbReference>
<dbReference type="InterPro" id="IPR003786">
    <property type="entry name" value="FdhD"/>
</dbReference>
<dbReference type="Gene3D" id="3.40.140.10">
    <property type="entry name" value="Cytidine Deaminase, domain 2"/>
    <property type="match status" value="1"/>
</dbReference>
<dbReference type="PIRSF" id="PIRSF015626">
    <property type="entry name" value="FdhD"/>
    <property type="match status" value="1"/>
</dbReference>
<evidence type="ECO:0000313" key="4">
    <source>
        <dbReference type="EMBL" id="MBR0597613.1"/>
    </source>
</evidence>
<dbReference type="AlphaFoldDB" id="A0A8J7W121"/>
<evidence type="ECO:0000256" key="2">
    <source>
        <dbReference type="ARBA" id="ARBA00023150"/>
    </source>
</evidence>
<comment type="similarity">
    <text evidence="3">Belongs to the FdhD family.</text>
</comment>
<dbReference type="GO" id="GO:0097163">
    <property type="term" value="F:sulfur carrier activity"/>
    <property type="evidence" value="ECO:0007669"/>
    <property type="project" value="UniProtKB-UniRule"/>
</dbReference>
<dbReference type="NCBIfam" id="TIGR00129">
    <property type="entry name" value="fdhD_narQ"/>
    <property type="match status" value="1"/>
</dbReference>
<dbReference type="GO" id="GO:0016783">
    <property type="term" value="F:sulfurtransferase activity"/>
    <property type="evidence" value="ECO:0007669"/>
    <property type="project" value="InterPro"/>
</dbReference>
<comment type="function">
    <text evidence="3">Required for formate dehydrogenase (FDH) activity. Acts as a sulfur carrier protein that transfers sulfur from IscS to the molybdenum cofactor prior to its insertion into FDH.</text>
</comment>
<reference evidence="4" key="1">
    <citation type="submission" date="2021-04" db="EMBL/GenBank/DDBJ databases">
        <title>Sinoanaerobacter chloroacetimidivorans sp. nov., an obligate anaerobic bacterium isolated from anaerobic sludge.</title>
        <authorList>
            <person name="Bao Y."/>
        </authorList>
    </citation>
    <scope>NUCLEOTIDE SEQUENCE</scope>
    <source>
        <strain evidence="4">BAD-6</strain>
    </source>
</reference>
<name>A0A8J7W121_9FIRM</name>
<evidence type="ECO:0000256" key="3">
    <source>
        <dbReference type="HAMAP-Rule" id="MF_00187"/>
    </source>
</evidence>
<dbReference type="Pfam" id="PF02634">
    <property type="entry name" value="FdhD-NarQ"/>
    <property type="match status" value="1"/>
</dbReference>
<evidence type="ECO:0000256" key="1">
    <source>
        <dbReference type="ARBA" id="ARBA00022490"/>
    </source>
</evidence>
<dbReference type="PANTHER" id="PTHR30592:SF1">
    <property type="entry name" value="SULFUR CARRIER PROTEIN FDHD"/>
    <property type="match status" value="1"/>
</dbReference>
<dbReference type="Proteomes" id="UP000675664">
    <property type="component" value="Unassembled WGS sequence"/>
</dbReference>
<dbReference type="Gene3D" id="3.10.20.10">
    <property type="match status" value="1"/>
</dbReference>
<gene>
    <name evidence="3 4" type="primary">fdhD</name>
    <name evidence="4" type="ORF">KCX82_07005</name>
</gene>
<accession>A0A8J7W121</accession>
<keyword evidence="2 3" id="KW-0501">Molybdenum cofactor biosynthesis</keyword>
<protein>
    <recommendedName>
        <fullName evidence="3">Sulfur carrier protein FdhD</fullName>
    </recommendedName>
</protein>
<dbReference type="GO" id="GO:0006777">
    <property type="term" value="P:Mo-molybdopterin cofactor biosynthetic process"/>
    <property type="evidence" value="ECO:0007669"/>
    <property type="project" value="UniProtKB-UniRule"/>
</dbReference>
<feature type="binding site" evidence="3">
    <location>
        <begin position="268"/>
        <end position="273"/>
    </location>
    <ligand>
        <name>Mo-bis(molybdopterin guanine dinucleotide)</name>
        <dbReference type="ChEBI" id="CHEBI:60539"/>
    </ligand>
</feature>
<comment type="caution">
    <text evidence="4">The sequence shown here is derived from an EMBL/GenBank/DDBJ whole genome shotgun (WGS) entry which is preliminary data.</text>
</comment>
<organism evidence="4 5">
    <name type="scientific">Sinanaerobacter chloroacetimidivorans</name>
    <dbReference type="NCBI Taxonomy" id="2818044"/>
    <lineage>
        <taxon>Bacteria</taxon>
        <taxon>Bacillati</taxon>
        <taxon>Bacillota</taxon>
        <taxon>Clostridia</taxon>
        <taxon>Peptostreptococcales</taxon>
        <taxon>Anaerovoracaceae</taxon>
        <taxon>Sinanaerobacter</taxon>
    </lineage>
</organism>
<dbReference type="RefSeq" id="WP_227017741.1">
    <property type="nucleotide sequence ID" value="NZ_JAGSND010000003.1"/>
</dbReference>
<reference evidence="4" key="2">
    <citation type="submission" date="2021-04" db="EMBL/GenBank/DDBJ databases">
        <authorList>
            <person name="Liu J."/>
        </authorList>
    </citation>
    <scope>NUCLEOTIDE SEQUENCE</scope>
    <source>
        <strain evidence="4">BAD-6</strain>
    </source>
</reference>
<evidence type="ECO:0000313" key="5">
    <source>
        <dbReference type="Proteomes" id="UP000675664"/>
    </source>
</evidence>
<feature type="active site" description="Cysteine persulfide intermediate" evidence="3">
    <location>
        <position position="121"/>
    </location>
</feature>
<proteinExistence type="inferred from homology"/>
<dbReference type="PANTHER" id="PTHR30592">
    <property type="entry name" value="FORMATE DEHYDROGENASE"/>
    <property type="match status" value="1"/>
</dbReference>
<comment type="subcellular location">
    <subcellularLocation>
        <location evidence="3">Cytoplasm</location>
    </subcellularLocation>
</comment>